<dbReference type="OrthoDB" id="7396853at2759"/>
<dbReference type="GeneID" id="54475721"/>
<dbReference type="GO" id="GO:0016702">
    <property type="term" value="F:oxidoreductase activity, acting on single donors with incorporation of molecular oxygen, incorporation of two atoms of oxygen"/>
    <property type="evidence" value="ECO:0007669"/>
    <property type="project" value="UniProtKB-ARBA"/>
</dbReference>
<dbReference type="Pfam" id="PF02900">
    <property type="entry name" value="LigB"/>
    <property type="match status" value="1"/>
</dbReference>
<dbReference type="InterPro" id="IPR004183">
    <property type="entry name" value="Xdiol_dOase_suB"/>
</dbReference>
<keyword evidence="5" id="KW-0560">Oxidoreductase</keyword>
<proteinExistence type="inferred from homology"/>
<evidence type="ECO:0000256" key="1">
    <source>
        <dbReference type="ARBA" id="ARBA00001947"/>
    </source>
</evidence>
<reference evidence="7" key="1">
    <citation type="journal article" date="2020" name="Stud. Mycol.">
        <title>101 Dothideomycetes genomes: a test case for predicting lifestyles and emergence of pathogens.</title>
        <authorList>
            <person name="Haridas S."/>
            <person name="Albert R."/>
            <person name="Binder M."/>
            <person name="Bloem J."/>
            <person name="Labutti K."/>
            <person name="Salamov A."/>
            <person name="Andreopoulos B."/>
            <person name="Baker S."/>
            <person name="Barry K."/>
            <person name="Bills G."/>
            <person name="Bluhm B."/>
            <person name="Cannon C."/>
            <person name="Castanera R."/>
            <person name="Culley D."/>
            <person name="Daum C."/>
            <person name="Ezra D."/>
            <person name="Gonzalez J."/>
            <person name="Henrissat B."/>
            <person name="Kuo A."/>
            <person name="Liang C."/>
            <person name="Lipzen A."/>
            <person name="Lutzoni F."/>
            <person name="Magnuson J."/>
            <person name="Mondo S."/>
            <person name="Nolan M."/>
            <person name="Ohm R."/>
            <person name="Pangilinan J."/>
            <person name="Park H.-J."/>
            <person name="Ramirez L."/>
            <person name="Alfaro M."/>
            <person name="Sun H."/>
            <person name="Tritt A."/>
            <person name="Yoshinaga Y."/>
            <person name="Zwiers L.-H."/>
            <person name="Turgeon B."/>
            <person name="Goodwin S."/>
            <person name="Spatafora J."/>
            <person name="Crous P."/>
            <person name="Grigoriev I."/>
        </authorList>
    </citation>
    <scope>NUCLEOTIDE SEQUENCE</scope>
    <source>
        <strain evidence="7">CBS 113389</strain>
    </source>
</reference>
<evidence type="ECO:0000256" key="4">
    <source>
        <dbReference type="ARBA" id="ARBA00022833"/>
    </source>
</evidence>
<evidence type="ECO:0000313" key="7">
    <source>
        <dbReference type="EMBL" id="KAF2479661.1"/>
    </source>
</evidence>
<dbReference type="AlphaFoldDB" id="A0A6A6PIX0"/>
<evidence type="ECO:0000259" key="6">
    <source>
        <dbReference type="Pfam" id="PF02900"/>
    </source>
</evidence>
<name>A0A6A6PIX0_9PEZI</name>
<dbReference type="PANTHER" id="PTHR30096">
    <property type="entry name" value="4,5-DOPA DIOXYGENASE EXTRADIOL-LIKE PROTEIN"/>
    <property type="match status" value="1"/>
</dbReference>
<gene>
    <name evidence="7" type="ORF">BDY17DRAFT_304380</name>
</gene>
<feature type="domain" description="Extradiol ring-cleavage dioxygenase class III enzyme subunit B" evidence="6">
    <location>
        <begin position="49"/>
        <end position="296"/>
    </location>
</feature>
<accession>A0A6A6PIX0</accession>
<dbReference type="Gene3D" id="3.40.830.10">
    <property type="entry name" value="LigB-like"/>
    <property type="match status" value="1"/>
</dbReference>
<evidence type="ECO:0000256" key="3">
    <source>
        <dbReference type="ARBA" id="ARBA00022723"/>
    </source>
</evidence>
<dbReference type="SUPFAM" id="SSF53213">
    <property type="entry name" value="LigB-like"/>
    <property type="match status" value="1"/>
</dbReference>
<protein>
    <submittedName>
        <fullName evidence="7">Extradiol ring-cleavage dioxygenase</fullName>
    </submittedName>
</protein>
<dbReference type="InterPro" id="IPR014436">
    <property type="entry name" value="Extradiol_dOase_DODA"/>
</dbReference>
<sequence length="319" mass="35265">MQLTPSWIHIYTSLSCLFTHCFDTSGNRASSNHLVLNQSSAASMGRTPVYFFSHGGPTIMESTGHPAHQKLHELGLEITQKIRPKAIVVFSAHWQGEPNLIEVNTATTRDLIYDFYGFPPHFYEYKFPNTGSPELAERIMELFGEAGIKSEGVRRGLDHGVWASFMCAFNPKTNPLNVPIVQVSLFDSDDPDKHFRLGEAIQKLREEGVLIIVSGMAVHNLGEMRAGFRSDQPSAPMPYTLTFSAALKEAVEKGTDERQQAMAELLKRPDARKAHPSKEHLLPVHIGAGAAGTDLGKQIYALPDGSLGWDMYRFGEVGA</sequence>
<dbReference type="EMBL" id="MU001641">
    <property type="protein sequence ID" value="KAF2479661.1"/>
    <property type="molecule type" value="Genomic_DNA"/>
</dbReference>
<dbReference type="RefSeq" id="XP_033586231.1">
    <property type="nucleotide sequence ID" value="XM_033734719.1"/>
</dbReference>
<evidence type="ECO:0000256" key="2">
    <source>
        <dbReference type="ARBA" id="ARBA00007581"/>
    </source>
</evidence>
<comment type="similarity">
    <text evidence="2">Belongs to the DODA-type extradiol aromatic ring-opening dioxygenase family.</text>
</comment>
<keyword evidence="7" id="KW-0223">Dioxygenase</keyword>
<evidence type="ECO:0000256" key="5">
    <source>
        <dbReference type="ARBA" id="ARBA00023002"/>
    </source>
</evidence>
<organism evidence="7 8">
    <name type="scientific">Neohortaea acidophila</name>
    <dbReference type="NCBI Taxonomy" id="245834"/>
    <lineage>
        <taxon>Eukaryota</taxon>
        <taxon>Fungi</taxon>
        <taxon>Dikarya</taxon>
        <taxon>Ascomycota</taxon>
        <taxon>Pezizomycotina</taxon>
        <taxon>Dothideomycetes</taxon>
        <taxon>Dothideomycetidae</taxon>
        <taxon>Mycosphaerellales</taxon>
        <taxon>Teratosphaeriaceae</taxon>
        <taxon>Neohortaea</taxon>
    </lineage>
</organism>
<dbReference type="GO" id="GO:0008198">
    <property type="term" value="F:ferrous iron binding"/>
    <property type="evidence" value="ECO:0007669"/>
    <property type="project" value="InterPro"/>
</dbReference>
<keyword evidence="8" id="KW-1185">Reference proteome</keyword>
<evidence type="ECO:0000313" key="8">
    <source>
        <dbReference type="Proteomes" id="UP000799767"/>
    </source>
</evidence>
<dbReference type="PANTHER" id="PTHR30096:SF0">
    <property type="entry name" value="4,5-DOPA DIOXYGENASE EXTRADIOL-LIKE PROTEIN"/>
    <property type="match status" value="1"/>
</dbReference>
<dbReference type="PIRSF" id="PIRSF006157">
    <property type="entry name" value="Doxgns_DODA"/>
    <property type="match status" value="1"/>
</dbReference>
<dbReference type="Proteomes" id="UP000799767">
    <property type="component" value="Unassembled WGS sequence"/>
</dbReference>
<keyword evidence="4" id="KW-0862">Zinc</keyword>
<keyword evidence="3" id="KW-0479">Metal-binding</keyword>
<comment type="cofactor">
    <cofactor evidence="1">
        <name>Zn(2+)</name>
        <dbReference type="ChEBI" id="CHEBI:29105"/>
    </cofactor>
</comment>
<dbReference type="CDD" id="cd07363">
    <property type="entry name" value="45_DOPA_Dioxygenase"/>
    <property type="match status" value="1"/>
</dbReference>
<dbReference type="GO" id="GO:0008270">
    <property type="term" value="F:zinc ion binding"/>
    <property type="evidence" value="ECO:0007669"/>
    <property type="project" value="InterPro"/>
</dbReference>